<accession>A0A9Q7F056</accession>
<dbReference type="CDD" id="cd00392">
    <property type="entry name" value="Ribosomal_L13"/>
    <property type="match status" value="1"/>
</dbReference>
<dbReference type="GO" id="GO:0003729">
    <property type="term" value="F:mRNA binding"/>
    <property type="evidence" value="ECO:0007669"/>
    <property type="project" value="TreeGrafter"/>
</dbReference>
<evidence type="ECO:0000256" key="3">
    <source>
        <dbReference type="ARBA" id="ARBA00023274"/>
    </source>
</evidence>
<dbReference type="GO" id="GO:0017148">
    <property type="term" value="P:negative regulation of translation"/>
    <property type="evidence" value="ECO:0007669"/>
    <property type="project" value="TreeGrafter"/>
</dbReference>
<dbReference type="PANTHER" id="PTHR11545">
    <property type="entry name" value="RIBOSOMAL PROTEIN L13"/>
    <property type="match status" value="1"/>
</dbReference>
<evidence type="ECO:0000313" key="6">
    <source>
        <dbReference type="EMBL" id="QTX32847.1"/>
    </source>
</evidence>
<comment type="subunit">
    <text evidence="5">Part of the 50S ribosomal subunit.</text>
</comment>
<dbReference type="PANTHER" id="PTHR11545:SF2">
    <property type="entry name" value="LARGE RIBOSOMAL SUBUNIT PROTEIN UL13M"/>
    <property type="match status" value="1"/>
</dbReference>
<dbReference type="FunFam" id="3.90.1180.10:FF:000001">
    <property type="entry name" value="50S ribosomal protein L13"/>
    <property type="match status" value="1"/>
</dbReference>
<dbReference type="RefSeq" id="WP_274374108.1">
    <property type="nucleotide sequence ID" value="NZ_CP072943.1"/>
</dbReference>
<evidence type="ECO:0000256" key="4">
    <source>
        <dbReference type="ARBA" id="ARBA00035201"/>
    </source>
</evidence>
<evidence type="ECO:0000256" key="5">
    <source>
        <dbReference type="HAMAP-Rule" id="MF_01366"/>
    </source>
</evidence>
<sequence>MKESCTFMAKNETVERNWYVVDAADMVLGRMAAQVARVLMGKHKPVYTPHVDTGDFVIVINADKVRITGNKLEKERVYRHSGHPGGFRSRTYGEMMAKFPDRLVEKVIRGMLPKSKLHFERKLKVYAGPSHPHAAQQPEPLEF</sequence>
<comment type="function">
    <text evidence="5">This protein is one of the early assembly proteins of the 50S ribosomal subunit, although it is not seen to bind rRNA by itself. It is important during the early stages of 50S assembly.</text>
</comment>
<dbReference type="PIRSF" id="PIRSF002181">
    <property type="entry name" value="Ribosomal_L13"/>
    <property type="match status" value="1"/>
</dbReference>
<dbReference type="SUPFAM" id="SSF52161">
    <property type="entry name" value="Ribosomal protein L13"/>
    <property type="match status" value="1"/>
</dbReference>
<dbReference type="GO" id="GO:0022625">
    <property type="term" value="C:cytosolic large ribosomal subunit"/>
    <property type="evidence" value="ECO:0007669"/>
    <property type="project" value="TreeGrafter"/>
</dbReference>
<comment type="similarity">
    <text evidence="1 5">Belongs to the universal ribosomal protein uL13 family.</text>
</comment>
<dbReference type="NCBIfam" id="TIGR01066">
    <property type="entry name" value="rplM_bact"/>
    <property type="match status" value="1"/>
</dbReference>
<name>A0A9Q7F056_9BACT</name>
<dbReference type="Gene3D" id="3.90.1180.10">
    <property type="entry name" value="Ribosomal protein L13"/>
    <property type="match status" value="1"/>
</dbReference>
<dbReference type="InterPro" id="IPR036899">
    <property type="entry name" value="Ribosomal_uL13_sf"/>
</dbReference>
<dbReference type="GO" id="GO:0003735">
    <property type="term" value="F:structural constituent of ribosome"/>
    <property type="evidence" value="ECO:0007669"/>
    <property type="project" value="InterPro"/>
</dbReference>
<keyword evidence="3 5" id="KW-0687">Ribonucleoprotein</keyword>
<evidence type="ECO:0000256" key="1">
    <source>
        <dbReference type="ARBA" id="ARBA00006227"/>
    </source>
</evidence>
<keyword evidence="2 5" id="KW-0689">Ribosomal protein</keyword>
<dbReference type="Proteomes" id="UP000671879">
    <property type="component" value="Chromosome"/>
</dbReference>
<evidence type="ECO:0000256" key="2">
    <source>
        <dbReference type="ARBA" id="ARBA00022980"/>
    </source>
</evidence>
<dbReference type="EMBL" id="CP072943">
    <property type="protein sequence ID" value="QTX32847.1"/>
    <property type="molecule type" value="Genomic_DNA"/>
</dbReference>
<dbReference type="InterPro" id="IPR005822">
    <property type="entry name" value="Ribosomal_uL13"/>
</dbReference>
<keyword evidence="7" id="KW-1185">Reference proteome</keyword>
<evidence type="ECO:0000313" key="7">
    <source>
        <dbReference type="Proteomes" id="UP000671879"/>
    </source>
</evidence>
<organism evidence="6 7">
    <name type="scientific">Aminithiophilus ramosus</name>
    <dbReference type="NCBI Taxonomy" id="3029084"/>
    <lineage>
        <taxon>Bacteria</taxon>
        <taxon>Thermotogati</taxon>
        <taxon>Synergistota</taxon>
        <taxon>Synergistia</taxon>
        <taxon>Synergistales</taxon>
        <taxon>Aminithiophilaceae</taxon>
        <taxon>Aminithiophilus</taxon>
    </lineage>
</organism>
<dbReference type="KEGG" id="aram:KAR29_02675"/>
<dbReference type="HAMAP" id="MF_01366">
    <property type="entry name" value="Ribosomal_uL13"/>
    <property type="match status" value="1"/>
</dbReference>
<reference evidence="7" key="1">
    <citation type="submission" date="2021-04" db="EMBL/GenBank/DDBJ databases">
        <title>A novel Synergistetes isolate from a pyrite-forming mixed culture.</title>
        <authorList>
            <person name="Bunk B."/>
            <person name="Sproer C."/>
            <person name="Spring S."/>
            <person name="Pester M."/>
        </authorList>
    </citation>
    <scope>NUCLEOTIDE SEQUENCE [LARGE SCALE GENOMIC DNA]</scope>
    <source>
        <strain evidence="7">J.5.4.2-T.3.5.2</strain>
    </source>
</reference>
<protein>
    <recommendedName>
        <fullName evidence="4 5">Large ribosomal subunit protein uL13</fullName>
    </recommendedName>
</protein>
<proteinExistence type="inferred from homology"/>
<dbReference type="GO" id="GO:0006412">
    <property type="term" value="P:translation"/>
    <property type="evidence" value="ECO:0007669"/>
    <property type="project" value="UniProtKB-UniRule"/>
</dbReference>
<gene>
    <name evidence="5 6" type="primary">rplM</name>
    <name evidence="6" type="ORF">KAR29_02675</name>
</gene>
<dbReference type="Pfam" id="PF00572">
    <property type="entry name" value="Ribosomal_L13"/>
    <property type="match status" value="1"/>
</dbReference>
<dbReference type="AlphaFoldDB" id="A0A9Q7F056"/>
<dbReference type="InterPro" id="IPR005823">
    <property type="entry name" value="Ribosomal_uL13_bac-type"/>
</dbReference>